<dbReference type="AlphaFoldDB" id="A0A9P6JN99"/>
<proteinExistence type="predicted"/>
<name>A0A9P6JN99_9AGAR</name>
<evidence type="ECO:0000313" key="2">
    <source>
        <dbReference type="Proteomes" id="UP000807306"/>
    </source>
</evidence>
<comment type="caution">
    <text evidence="1">The sequence shown here is derived from an EMBL/GenBank/DDBJ whole genome shotgun (WGS) entry which is preliminary data.</text>
</comment>
<gene>
    <name evidence="1" type="ORF">CPB83DRAFT_462801</name>
</gene>
<dbReference type="EMBL" id="MU157871">
    <property type="protein sequence ID" value="KAF9526460.1"/>
    <property type="molecule type" value="Genomic_DNA"/>
</dbReference>
<sequence>MLQDIPQRGSGLGVARTITTSSPVTIRQSFLRICFYSNEPHRVTLTIFLALYHLFPFTHSSPPLLLIIPKIPVIPSLCLISRQLYHSPRHHQSSIISGYTHTVNCILVLRPYNHFIAAEPRISTFRHPFSTNNLPTTLSRSSPEIFLNFCAFAKSSNGELY</sequence>
<accession>A0A9P6JN99</accession>
<reference evidence="1" key="1">
    <citation type="submission" date="2020-11" db="EMBL/GenBank/DDBJ databases">
        <authorList>
            <consortium name="DOE Joint Genome Institute"/>
            <person name="Ahrendt S."/>
            <person name="Riley R."/>
            <person name="Andreopoulos W."/>
            <person name="Labutti K."/>
            <person name="Pangilinan J."/>
            <person name="Ruiz-Duenas F.J."/>
            <person name="Barrasa J.M."/>
            <person name="Sanchez-Garcia M."/>
            <person name="Camarero S."/>
            <person name="Miyauchi S."/>
            <person name="Serrano A."/>
            <person name="Linde D."/>
            <person name="Babiker R."/>
            <person name="Drula E."/>
            <person name="Ayuso-Fernandez I."/>
            <person name="Pacheco R."/>
            <person name="Padilla G."/>
            <person name="Ferreira P."/>
            <person name="Barriuso J."/>
            <person name="Kellner H."/>
            <person name="Castanera R."/>
            <person name="Alfaro M."/>
            <person name="Ramirez L."/>
            <person name="Pisabarro A.G."/>
            <person name="Kuo A."/>
            <person name="Tritt A."/>
            <person name="Lipzen A."/>
            <person name="He G."/>
            <person name="Yan M."/>
            <person name="Ng V."/>
            <person name="Cullen D."/>
            <person name="Martin F."/>
            <person name="Rosso M.-N."/>
            <person name="Henrissat B."/>
            <person name="Hibbett D."/>
            <person name="Martinez A.T."/>
            <person name="Grigoriev I.V."/>
        </authorList>
    </citation>
    <scope>NUCLEOTIDE SEQUENCE</scope>
    <source>
        <strain evidence="1">CBS 506.95</strain>
    </source>
</reference>
<keyword evidence="2" id="KW-1185">Reference proteome</keyword>
<dbReference type="Proteomes" id="UP000807306">
    <property type="component" value="Unassembled WGS sequence"/>
</dbReference>
<protein>
    <submittedName>
        <fullName evidence="1">Uncharacterized protein</fullName>
    </submittedName>
</protein>
<evidence type="ECO:0000313" key="1">
    <source>
        <dbReference type="EMBL" id="KAF9526460.1"/>
    </source>
</evidence>
<organism evidence="1 2">
    <name type="scientific">Crepidotus variabilis</name>
    <dbReference type="NCBI Taxonomy" id="179855"/>
    <lineage>
        <taxon>Eukaryota</taxon>
        <taxon>Fungi</taxon>
        <taxon>Dikarya</taxon>
        <taxon>Basidiomycota</taxon>
        <taxon>Agaricomycotina</taxon>
        <taxon>Agaricomycetes</taxon>
        <taxon>Agaricomycetidae</taxon>
        <taxon>Agaricales</taxon>
        <taxon>Agaricineae</taxon>
        <taxon>Crepidotaceae</taxon>
        <taxon>Crepidotus</taxon>
    </lineage>
</organism>